<protein>
    <submittedName>
        <fullName evidence="1">Uncharacterized protein</fullName>
    </submittedName>
</protein>
<gene>
    <name evidence="1" type="ORF">HF526_16520</name>
</gene>
<sequence>MSPPLVSVAYSIPRTREIRALLTTQRHELDDLLREVEDGPLPADEALTGHLRAAHGALTSAAILLAAAEVGIDLVDPADLDVTTEAVDLDGDTKEAER</sequence>
<evidence type="ECO:0000313" key="1">
    <source>
        <dbReference type="EMBL" id="NMH98899.1"/>
    </source>
</evidence>
<comment type="caution">
    <text evidence="1">The sequence shown here is derived from an EMBL/GenBank/DDBJ whole genome shotgun (WGS) entry which is preliminary data.</text>
</comment>
<organism evidence="1 2">
    <name type="scientific">Pseudonocardia acidicola</name>
    <dbReference type="NCBI Taxonomy" id="2724939"/>
    <lineage>
        <taxon>Bacteria</taxon>
        <taxon>Bacillati</taxon>
        <taxon>Actinomycetota</taxon>
        <taxon>Actinomycetes</taxon>
        <taxon>Pseudonocardiales</taxon>
        <taxon>Pseudonocardiaceae</taxon>
        <taxon>Pseudonocardia</taxon>
    </lineage>
</organism>
<name>A0ABX1SF67_9PSEU</name>
<accession>A0ABX1SF67</accession>
<dbReference type="Proteomes" id="UP000820669">
    <property type="component" value="Unassembled WGS sequence"/>
</dbReference>
<keyword evidence="2" id="KW-1185">Reference proteome</keyword>
<proteinExistence type="predicted"/>
<dbReference type="EMBL" id="JAAXLA010000028">
    <property type="protein sequence ID" value="NMH98899.1"/>
    <property type="molecule type" value="Genomic_DNA"/>
</dbReference>
<dbReference type="RefSeq" id="WP_211177317.1">
    <property type="nucleotide sequence ID" value="NZ_JAAXLA010000028.1"/>
</dbReference>
<evidence type="ECO:0000313" key="2">
    <source>
        <dbReference type="Proteomes" id="UP000820669"/>
    </source>
</evidence>
<reference evidence="1 2" key="1">
    <citation type="submission" date="2020-04" db="EMBL/GenBank/DDBJ databases">
        <authorList>
            <person name="Klaysubun C."/>
            <person name="Duangmal K."/>
            <person name="Lipun K."/>
        </authorList>
    </citation>
    <scope>NUCLEOTIDE SEQUENCE [LARGE SCALE GENOMIC DNA]</scope>
    <source>
        <strain evidence="1 2">K10HN5</strain>
    </source>
</reference>